<protein>
    <submittedName>
        <fullName evidence="2">Uncharacterized protein</fullName>
    </submittedName>
</protein>
<dbReference type="OrthoDB" id="3360032at2759"/>
<keyword evidence="1" id="KW-0812">Transmembrane</keyword>
<keyword evidence="1" id="KW-1133">Transmembrane helix</keyword>
<dbReference type="GO" id="GO:0005789">
    <property type="term" value="C:endoplasmic reticulum membrane"/>
    <property type="evidence" value="ECO:0007669"/>
    <property type="project" value="TreeGrafter"/>
</dbReference>
<keyword evidence="1" id="KW-0472">Membrane</keyword>
<feature type="transmembrane region" description="Helical" evidence="1">
    <location>
        <begin position="209"/>
        <end position="230"/>
    </location>
</feature>
<evidence type="ECO:0000256" key="1">
    <source>
        <dbReference type="SAM" id="Phobius"/>
    </source>
</evidence>
<sequence>MRVSAGLLYTVAHALTVNANVEKTIFLGPSPATLPDVDDSPASFSSKLDDLRIDVLEPIHSPILATHLSVRFPEERAPRGVESWYILRGLEEGRRYEVRICWPATQPTDFWLETFTIQQISSNSDLHHSVINYNDAHGGLRKHLGLPEPGASLTNAQHSQSRLFLRVQAAASYFATNETLMREPLPVDVDIILDPFLLNLLPRSLGPTAIYISFVSVFAWFLSAYIYRWLISLADELPLKVHTE</sequence>
<dbReference type="Pfam" id="PF10333">
    <property type="entry name" value="Pga1"/>
    <property type="match status" value="1"/>
</dbReference>
<dbReference type="GO" id="GO:0000030">
    <property type="term" value="F:mannosyltransferase activity"/>
    <property type="evidence" value="ECO:0007669"/>
    <property type="project" value="TreeGrafter"/>
</dbReference>
<gene>
    <name evidence="2" type="ORF">CC80DRAFT_402125</name>
</gene>
<evidence type="ECO:0000313" key="3">
    <source>
        <dbReference type="Proteomes" id="UP000800035"/>
    </source>
</evidence>
<proteinExistence type="predicted"/>
<dbReference type="GO" id="GO:0031501">
    <property type="term" value="C:mannosyltransferase complex"/>
    <property type="evidence" value="ECO:0007669"/>
    <property type="project" value="TreeGrafter"/>
</dbReference>
<evidence type="ECO:0000313" key="2">
    <source>
        <dbReference type="EMBL" id="KAF1961502.1"/>
    </source>
</evidence>
<reference evidence="2" key="1">
    <citation type="journal article" date="2020" name="Stud. Mycol.">
        <title>101 Dothideomycetes genomes: a test case for predicting lifestyles and emergence of pathogens.</title>
        <authorList>
            <person name="Haridas S."/>
            <person name="Albert R."/>
            <person name="Binder M."/>
            <person name="Bloem J."/>
            <person name="Labutti K."/>
            <person name="Salamov A."/>
            <person name="Andreopoulos B."/>
            <person name="Baker S."/>
            <person name="Barry K."/>
            <person name="Bills G."/>
            <person name="Bluhm B."/>
            <person name="Cannon C."/>
            <person name="Castanera R."/>
            <person name="Culley D."/>
            <person name="Daum C."/>
            <person name="Ezra D."/>
            <person name="Gonzalez J."/>
            <person name="Henrissat B."/>
            <person name="Kuo A."/>
            <person name="Liang C."/>
            <person name="Lipzen A."/>
            <person name="Lutzoni F."/>
            <person name="Magnuson J."/>
            <person name="Mondo S."/>
            <person name="Nolan M."/>
            <person name="Ohm R."/>
            <person name="Pangilinan J."/>
            <person name="Park H.-J."/>
            <person name="Ramirez L."/>
            <person name="Alfaro M."/>
            <person name="Sun H."/>
            <person name="Tritt A."/>
            <person name="Yoshinaga Y."/>
            <person name="Zwiers L.-H."/>
            <person name="Turgeon B."/>
            <person name="Goodwin S."/>
            <person name="Spatafora J."/>
            <person name="Crous P."/>
            <person name="Grigoriev I."/>
        </authorList>
    </citation>
    <scope>NUCLEOTIDE SEQUENCE</scope>
    <source>
        <strain evidence="2">CBS 675.92</strain>
    </source>
</reference>
<name>A0A6A5UCI2_9PLEO</name>
<dbReference type="PANTHER" id="PTHR28022:SF1">
    <property type="entry name" value="GPI MANNOSYLTRANSFERASE 2 SUBUNIT PGA1"/>
    <property type="match status" value="1"/>
</dbReference>
<dbReference type="PANTHER" id="PTHR28022">
    <property type="entry name" value="GPI MANNOSYLTRANSFERASE 2 SUBUNIT PGA1"/>
    <property type="match status" value="1"/>
</dbReference>
<keyword evidence="3" id="KW-1185">Reference proteome</keyword>
<dbReference type="AlphaFoldDB" id="A0A6A5UCI2"/>
<organism evidence="2 3">
    <name type="scientific">Byssothecium circinans</name>
    <dbReference type="NCBI Taxonomy" id="147558"/>
    <lineage>
        <taxon>Eukaryota</taxon>
        <taxon>Fungi</taxon>
        <taxon>Dikarya</taxon>
        <taxon>Ascomycota</taxon>
        <taxon>Pezizomycotina</taxon>
        <taxon>Dothideomycetes</taxon>
        <taxon>Pleosporomycetidae</taxon>
        <taxon>Pleosporales</taxon>
        <taxon>Massarineae</taxon>
        <taxon>Massarinaceae</taxon>
        <taxon>Byssothecium</taxon>
    </lineage>
</organism>
<dbReference type="Proteomes" id="UP000800035">
    <property type="component" value="Unassembled WGS sequence"/>
</dbReference>
<dbReference type="EMBL" id="ML976981">
    <property type="protein sequence ID" value="KAF1961502.1"/>
    <property type="molecule type" value="Genomic_DNA"/>
</dbReference>
<dbReference type="InterPro" id="IPR019433">
    <property type="entry name" value="GPI_ManTrfase_II_coact_Pga1"/>
</dbReference>
<dbReference type="GO" id="GO:0006506">
    <property type="term" value="P:GPI anchor biosynthetic process"/>
    <property type="evidence" value="ECO:0007669"/>
    <property type="project" value="TreeGrafter"/>
</dbReference>
<accession>A0A6A5UCI2</accession>